<keyword evidence="7" id="KW-1185">Reference proteome</keyword>
<feature type="compositionally biased region" description="Low complexity" evidence="4">
    <location>
        <begin position="687"/>
        <end position="698"/>
    </location>
</feature>
<dbReference type="PANTHER" id="PTHR13964">
    <property type="entry name" value="RBP-RELATED"/>
    <property type="match status" value="1"/>
</dbReference>
<dbReference type="GeneID" id="119739687"/>
<feature type="region of interest" description="Disordered" evidence="4">
    <location>
        <begin position="447"/>
        <end position="502"/>
    </location>
</feature>
<dbReference type="PANTHER" id="PTHR13964:SF44">
    <property type="entry name" value="ARID DOMAIN-CONTAINING PROTEIN"/>
    <property type="match status" value="1"/>
</dbReference>
<organism evidence="6 7">
    <name type="scientific">Patiria miniata</name>
    <name type="common">Bat star</name>
    <name type="synonym">Asterina miniata</name>
    <dbReference type="NCBI Taxonomy" id="46514"/>
    <lineage>
        <taxon>Eukaryota</taxon>
        <taxon>Metazoa</taxon>
        <taxon>Echinodermata</taxon>
        <taxon>Eleutherozoa</taxon>
        <taxon>Asterozoa</taxon>
        <taxon>Asteroidea</taxon>
        <taxon>Valvatacea</taxon>
        <taxon>Valvatida</taxon>
        <taxon>Asterinidae</taxon>
        <taxon>Patiria</taxon>
    </lineage>
</organism>
<dbReference type="Gene3D" id="1.10.150.60">
    <property type="entry name" value="ARID DNA-binding domain"/>
    <property type="match status" value="1"/>
</dbReference>
<feature type="region of interest" description="Disordered" evidence="4">
    <location>
        <begin position="687"/>
        <end position="716"/>
    </location>
</feature>
<reference evidence="6" key="1">
    <citation type="submission" date="2022-11" db="UniProtKB">
        <authorList>
            <consortium name="EnsemblMetazoa"/>
        </authorList>
    </citation>
    <scope>IDENTIFICATION</scope>
</reference>
<dbReference type="SMART" id="SM00501">
    <property type="entry name" value="BRIGHT"/>
    <property type="match status" value="1"/>
</dbReference>
<dbReference type="Pfam" id="PF01388">
    <property type="entry name" value="ARID"/>
    <property type="match status" value="1"/>
</dbReference>
<feature type="compositionally biased region" description="Low complexity" evidence="4">
    <location>
        <begin position="1142"/>
        <end position="1153"/>
    </location>
</feature>
<accession>A0A914B2S1</accession>
<dbReference type="OrthoDB" id="1938591at2759"/>
<dbReference type="RefSeq" id="XP_038070635.1">
    <property type="nucleotide sequence ID" value="XM_038214707.1"/>
</dbReference>
<feature type="compositionally biased region" description="Low complexity" evidence="4">
    <location>
        <begin position="551"/>
        <end position="570"/>
    </location>
</feature>
<dbReference type="GO" id="GO:0005634">
    <property type="term" value="C:nucleus"/>
    <property type="evidence" value="ECO:0007669"/>
    <property type="project" value="TreeGrafter"/>
</dbReference>
<dbReference type="Proteomes" id="UP000887568">
    <property type="component" value="Unplaced"/>
</dbReference>
<dbReference type="SMART" id="SM01014">
    <property type="entry name" value="ARID"/>
    <property type="match status" value="1"/>
</dbReference>
<feature type="region of interest" description="Disordered" evidence="4">
    <location>
        <begin position="807"/>
        <end position="834"/>
    </location>
</feature>
<dbReference type="CDD" id="cd16869">
    <property type="entry name" value="ARID_ARID5"/>
    <property type="match status" value="1"/>
</dbReference>
<name>A0A914B2S1_PATMI</name>
<dbReference type="GO" id="GO:0000976">
    <property type="term" value="F:transcription cis-regulatory region binding"/>
    <property type="evidence" value="ECO:0007669"/>
    <property type="project" value="TreeGrafter"/>
</dbReference>
<feature type="compositionally biased region" description="Basic and acidic residues" evidence="4">
    <location>
        <begin position="996"/>
        <end position="1020"/>
    </location>
</feature>
<dbReference type="SUPFAM" id="SSF46774">
    <property type="entry name" value="ARID-like"/>
    <property type="match status" value="1"/>
</dbReference>
<evidence type="ECO:0000313" key="7">
    <source>
        <dbReference type="Proteomes" id="UP000887568"/>
    </source>
</evidence>
<feature type="region of interest" description="Disordered" evidence="4">
    <location>
        <begin position="550"/>
        <end position="583"/>
    </location>
</feature>
<feature type="region of interest" description="Disordered" evidence="4">
    <location>
        <begin position="284"/>
        <end position="304"/>
    </location>
</feature>
<dbReference type="FunFam" id="1.10.150.60:FF:000015">
    <property type="entry name" value="AT-rich interactive domain-containing protein 5B"/>
    <property type="match status" value="1"/>
</dbReference>
<dbReference type="OMA" id="IMQGVIN"/>
<feature type="region of interest" description="Disordered" evidence="4">
    <location>
        <begin position="1123"/>
        <end position="1198"/>
    </location>
</feature>
<keyword evidence="3" id="KW-0539">Nucleus</keyword>
<evidence type="ECO:0000256" key="3">
    <source>
        <dbReference type="ARBA" id="ARBA00023242"/>
    </source>
</evidence>
<dbReference type="InterPro" id="IPR036431">
    <property type="entry name" value="ARID_dom_sf"/>
</dbReference>
<proteinExistence type="predicted"/>
<dbReference type="InterPro" id="IPR051232">
    <property type="entry name" value="ARID/SWI1_ChromRemod"/>
</dbReference>
<evidence type="ECO:0000256" key="2">
    <source>
        <dbReference type="ARBA" id="ARBA00023163"/>
    </source>
</evidence>
<keyword evidence="1" id="KW-0805">Transcription regulation</keyword>
<feature type="compositionally biased region" description="Polar residues" evidence="4">
    <location>
        <begin position="291"/>
        <end position="304"/>
    </location>
</feature>
<feature type="domain" description="ARID" evidence="5">
    <location>
        <begin position="353"/>
        <end position="445"/>
    </location>
</feature>
<evidence type="ECO:0000259" key="5">
    <source>
        <dbReference type="PROSITE" id="PS51011"/>
    </source>
</evidence>
<dbReference type="InterPro" id="IPR001606">
    <property type="entry name" value="ARID_dom"/>
</dbReference>
<evidence type="ECO:0000256" key="4">
    <source>
        <dbReference type="SAM" id="MobiDB-lite"/>
    </source>
</evidence>
<evidence type="ECO:0000313" key="6">
    <source>
        <dbReference type="EnsemblMetazoa" id="XP_038070635.1"/>
    </source>
</evidence>
<feature type="compositionally biased region" description="Basic residues" evidence="4">
    <location>
        <begin position="480"/>
        <end position="493"/>
    </location>
</feature>
<feature type="compositionally biased region" description="Low complexity" evidence="4">
    <location>
        <begin position="823"/>
        <end position="834"/>
    </location>
</feature>
<feature type="compositionally biased region" description="Pro residues" evidence="4">
    <location>
        <begin position="1175"/>
        <end position="1184"/>
    </location>
</feature>
<dbReference type="GO" id="GO:0006357">
    <property type="term" value="P:regulation of transcription by RNA polymerase II"/>
    <property type="evidence" value="ECO:0007669"/>
    <property type="project" value="TreeGrafter"/>
</dbReference>
<evidence type="ECO:0000256" key="1">
    <source>
        <dbReference type="ARBA" id="ARBA00023015"/>
    </source>
</evidence>
<protein>
    <recommendedName>
        <fullName evidence="5">ARID domain-containing protein</fullName>
    </recommendedName>
</protein>
<dbReference type="EnsemblMetazoa" id="XM_038214707.1">
    <property type="protein sequence ID" value="XP_038070635.1"/>
    <property type="gene ID" value="LOC119739687"/>
</dbReference>
<feature type="compositionally biased region" description="Basic and acidic residues" evidence="4">
    <location>
        <begin position="1089"/>
        <end position="1104"/>
    </location>
</feature>
<feature type="region of interest" description="Disordered" evidence="4">
    <location>
        <begin position="1050"/>
        <end position="1104"/>
    </location>
</feature>
<feature type="compositionally biased region" description="Basic and acidic residues" evidence="4">
    <location>
        <begin position="1064"/>
        <end position="1078"/>
    </location>
</feature>
<feature type="region of interest" description="Disordered" evidence="4">
    <location>
        <begin position="865"/>
        <end position="888"/>
    </location>
</feature>
<keyword evidence="2" id="KW-0804">Transcription</keyword>
<feature type="compositionally biased region" description="Polar residues" evidence="4">
    <location>
        <begin position="700"/>
        <end position="712"/>
    </location>
</feature>
<dbReference type="PROSITE" id="PS51011">
    <property type="entry name" value="ARID"/>
    <property type="match status" value="1"/>
</dbReference>
<feature type="region of interest" description="Disordered" evidence="4">
    <location>
        <begin position="988"/>
        <end position="1031"/>
    </location>
</feature>
<sequence>MTSHGQQQVVYNKKTVKLRQRKIRWRSKMDKCRPQWLGAPAGQHGPNTFYKGCKFFKNGKWRILSMGEFFFLKTSETDPLCIAELQLLWQDDKAENGDGLMLSSSKLYFLPEDTPEGRTVHHGEDEVVGVSGKAIVRLEDLIDWVCTDVRWSRGCRTICEKDLKKQDSHINAGHQQVALFAQNSGLNVSDINKEKQIMGYDDDGRDKVIILNYPNYCRYCGALKRIEHAQEEWISHILVRTLGAFTVPHRNTRVMFCKDEFDHPTLGFNEKLCDHLAPNMKGRPRKKKLSIRSNSNEDVFGDSSNDATEHAEVNYKEFNIHQLSKLERKKLRGKYQTKIVNGKVKTEVKRVRPKDEATFLAGLFKFMKDRNSPIDRVPNLGFKQIDLFLFYTMGQKFGGYEAITARRLWKKLYDVLGGSVGSTSAATCTRRHYERLILPYERYLNKQEHKPLPGQPPPTNPTKGISILAKPSKHKEKDPNKHHKKKDKHHSKDRPKGMTKAEETWIRDRQKHAVAAGLIHQTILTPVPIKPVGREQPQSLIREVEVSSSQTASSMMPNAPSSVPVSSPITSFPPPAQPQAPTRAHLPLPVSVEMMIVPREESASSSSAQPPLKMKLKLNKRHKEKKRPKVLKDQLRELGEQRAMQQKAANNQLYANSLQLSTPPIARKKTLSIADILNHQAKMQAKQKASQAANAAEKTPSYSVTSSTAGNPTQPPLSTAAIPIPFPGQPIMVKTEEGMPVGPLIFTLPQMLPGGGPAVSSSSIKTEDVAGSSGLTSTTAASLTFNSNMATVLHVGQPLQVMQVPTPSSTLRDSAAPGSVQGTTNTSAADSDHSTASATNVCWSYPHNVGIAGSAPTSLTAVVNPMKPPPHSPGPGSALTSGKDTASARPSVIQHTQHVQAQTPETGMTSPTYRNAVQPSDLILRNLSHEKAAATAAAAAAAASTSATTSAPVVGQKLSDLPKDAVVVTPRFVNPYMAYIPMPMMVGSSKTEPNTEEPKAETKLEVGSKRRRTESGKENISRPLSPHGFRVDRLGKVTPLSYPTLPATVPFQEEPCDLSMPKRKCGEDEAPATKRDTTSHPNKHRSSRKYGESSKDRTRWHEESGTKYKDDVAVASSVSSQYKVKMTPNPRGSIMQGVINPSALSPSSYSSKSSELHRDTPSRHSTGSNEAAASPHPPAFPYLPHPSMQGVPSDKQPKSQFVFPEFNPHLPAMMGYHPRFFPPQFMPGPLLTRPDLLPTSLPPGMPLSPEQMMRREMFFPPHFPFHMRPPFVGSPPVVRDSQQPYMPQT</sequence>